<dbReference type="OrthoDB" id="32195at2"/>
<feature type="domain" description="MmeI-like target recognition" evidence="7">
    <location>
        <begin position="761"/>
        <end position="949"/>
    </location>
</feature>
<dbReference type="InterPro" id="IPR029063">
    <property type="entry name" value="SAM-dependent_MTases_sf"/>
</dbReference>
<dbReference type="Pfam" id="PF20473">
    <property type="entry name" value="MmeI_Mtase"/>
    <property type="match status" value="1"/>
</dbReference>
<evidence type="ECO:0000259" key="5">
    <source>
        <dbReference type="Pfam" id="PF20464"/>
    </source>
</evidence>
<dbReference type="PRINTS" id="PR00507">
    <property type="entry name" value="N12N6MTFRASE"/>
</dbReference>
<dbReference type="RefSeq" id="WP_131853533.1">
    <property type="nucleotide sequence ID" value="NZ_SKFH01000036.1"/>
</dbReference>
<dbReference type="Pfam" id="PF20466">
    <property type="entry name" value="MmeI_TRD"/>
    <property type="match status" value="1"/>
</dbReference>
<keyword evidence="3 9" id="KW-0808">Transferase</keyword>
<evidence type="ECO:0000259" key="7">
    <source>
        <dbReference type="Pfam" id="PF20466"/>
    </source>
</evidence>
<dbReference type="InterPro" id="IPR046819">
    <property type="entry name" value="MmeI_hel"/>
</dbReference>
<evidence type="ECO:0000256" key="1">
    <source>
        <dbReference type="ARBA" id="ARBA00011900"/>
    </source>
</evidence>
<dbReference type="EC" id="2.1.1.72" evidence="1"/>
<name>A0A4R4DVG2_9BACT</name>
<dbReference type="GO" id="GO:0009007">
    <property type="term" value="F:site-specific DNA-methyltransferase (adenine-specific) activity"/>
    <property type="evidence" value="ECO:0007669"/>
    <property type="project" value="UniProtKB-EC"/>
</dbReference>
<dbReference type="GO" id="GO:0032259">
    <property type="term" value="P:methylation"/>
    <property type="evidence" value="ECO:0007669"/>
    <property type="project" value="UniProtKB-KW"/>
</dbReference>
<evidence type="ECO:0000256" key="3">
    <source>
        <dbReference type="ARBA" id="ARBA00022679"/>
    </source>
</evidence>
<accession>A0A4R4DVG2</accession>
<dbReference type="Pfam" id="PF20465">
    <property type="entry name" value="MmeI_hel"/>
    <property type="match status" value="1"/>
</dbReference>
<feature type="domain" description="MmeI-like DNA-methyltransferase" evidence="8">
    <location>
        <begin position="405"/>
        <end position="695"/>
    </location>
</feature>
<dbReference type="InterPro" id="IPR050953">
    <property type="entry name" value="N4_N6_ade-DNA_methylase"/>
</dbReference>
<evidence type="ECO:0000256" key="2">
    <source>
        <dbReference type="ARBA" id="ARBA00022603"/>
    </source>
</evidence>
<evidence type="ECO:0000259" key="8">
    <source>
        <dbReference type="Pfam" id="PF20473"/>
    </source>
</evidence>
<dbReference type="InterPro" id="IPR046816">
    <property type="entry name" value="MmeI_Mtase"/>
</dbReference>
<dbReference type="Gene3D" id="3.40.50.150">
    <property type="entry name" value="Vaccinia Virus protein VP39"/>
    <property type="match status" value="1"/>
</dbReference>
<comment type="catalytic activity">
    <reaction evidence="4">
        <text>a 2'-deoxyadenosine in DNA + S-adenosyl-L-methionine = an N(6)-methyl-2'-deoxyadenosine in DNA + S-adenosyl-L-homocysteine + H(+)</text>
        <dbReference type="Rhea" id="RHEA:15197"/>
        <dbReference type="Rhea" id="RHEA-COMP:12418"/>
        <dbReference type="Rhea" id="RHEA-COMP:12419"/>
        <dbReference type="ChEBI" id="CHEBI:15378"/>
        <dbReference type="ChEBI" id="CHEBI:57856"/>
        <dbReference type="ChEBI" id="CHEBI:59789"/>
        <dbReference type="ChEBI" id="CHEBI:90615"/>
        <dbReference type="ChEBI" id="CHEBI:90616"/>
        <dbReference type="EC" id="2.1.1.72"/>
    </reaction>
</comment>
<evidence type="ECO:0000313" key="10">
    <source>
        <dbReference type="Proteomes" id="UP000295164"/>
    </source>
</evidence>
<dbReference type="PROSITE" id="PS00092">
    <property type="entry name" value="N6_MTASE"/>
    <property type="match status" value="1"/>
</dbReference>
<dbReference type="GO" id="GO:0003676">
    <property type="term" value="F:nucleic acid binding"/>
    <property type="evidence" value="ECO:0007669"/>
    <property type="project" value="InterPro"/>
</dbReference>
<dbReference type="AlphaFoldDB" id="A0A4R4DVG2"/>
<sequence length="1165" mass="129925">MSTSTSLLTPDAFITRWKGSGASERANYQLFLTELCDLLGVEKPRPATDKVAEATYNFERPVVFDDGAGKTSTNFIDLYKRHCFVLEAKQGSDRNGPTEAELLGGAREKTKTGTAVRNTRGWEREMGRAKEQALRYARSLPTADGWPPFLVVVDVGYCIDLYSDFSRQGKTYVPFPDPQHYRLFLDDLNEEAVRERLRLLFTDPLELDPGKRSARVTRALAERLAKLAALLEASGHAPEKVAGFLMRCLFTMFAEDVELLPERSFTKLLQDYRTGLEHLPDALQALWNNMDRGGFDAALRTRIPQFNGFLFKDTEALPLSAAQLDLLVQAAEASWADVEPAIFGTLLERALQPRERHKLGAHYTPRAYVERLVLPTVIEPLREEWEAARAASAILEDEGDAAGALREIEAFHRRLCSVRVLDPACGSGNFLYVTLEHLKRLEGEVLEGLGHFAKEGDQIRLDMTGGYTVTPAQLLGLEVNPRAAAIADVVLWIGYLQWHFRTHGHAKKLQDPILRNYGNIKQQDAVLSYRERVPRHDADGKPVTRWDGVTTKAHPVTGKEVPDEEARIPVYDYKDPKPAEWPEADFIVGNPPFIGASRMREALGDGYTESLRKAYKGEVPDSSDFVMYWWQKAAQLAKNGKMESFGFITTNSIRQTFNRRIIENALQEPNMLSLKMAIPDHPWVDITDGAAVRIAMTCAQKGDQNGRLLNVVQETKTSSDEIGVQFEEKQGKIQGDLTIGAEVSESKQLRANESISCPGVKLHGAGFIVTQDEAVLLGIHSDPTLSQHIRGYRNGKDLTSKSREALVIDLFGLQEETIRSKFPSVYQWVLERVKPERDAKAQTKDGASYAKTWWLFGKTRGELRKALSELDRYIVTVETSKHRFFTFLDKSILPDNMLVAIASDEAFLLGVLSSRFHVLWALAAGGRLGMGNDPRYNKTRCFETFPFPAATDVQKEAIRHLAEQLDAHRKRQQAQHPSLTITDMYNVLEKLKSGAALTAKDKKINEEGLVTTLLQIHRELDAAVAEAYGWPADLPEEEILERLVALNKERAAEEARGLVRWLRPEYQAPQGGQQAGLAVEAKAEATTDGPLAASAETEWPSGLAAQAAALKRLLQQQSGPASADELNRCFKGPARSARARAIGNLLETFVELGALRKTEAGLYVR</sequence>
<evidence type="ECO:0000259" key="6">
    <source>
        <dbReference type="Pfam" id="PF20465"/>
    </source>
</evidence>
<organism evidence="9 10">
    <name type="scientific">Flaviaesturariibacter aridisoli</name>
    <dbReference type="NCBI Taxonomy" id="2545761"/>
    <lineage>
        <taxon>Bacteria</taxon>
        <taxon>Pseudomonadati</taxon>
        <taxon>Bacteroidota</taxon>
        <taxon>Chitinophagia</taxon>
        <taxon>Chitinophagales</taxon>
        <taxon>Chitinophagaceae</taxon>
        <taxon>Flaviaestuariibacter</taxon>
    </lineage>
</organism>
<dbReference type="InterPro" id="IPR002052">
    <property type="entry name" value="DNA_methylase_N6_adenine_CS"/>
</dbReference>
<dbReference type="InterPro" id="IPR046820">
    <property type="entry name" value="MmeI_TRD"/>
</dbReference>
<dbReference type="PANTHER" id="PTHR33841">
    <property type="entry name" value="DNA METHYLTRANSFERASE YEEA-RELATED"/>
    <property type="match status" value="1"/>
</dbReference>
<reference evidence="9 10" key="1">
    <citation type="submission" date="2019-03" db="EMBL/GenBank/DDBJ databases">
        <authorList>
            <person name="Kim M.K.M."/>
        </authorList>
    </citation>
    <scope>NUCLEOTIDE SEQUENCE [LARGE SCALE GENOMIC DNA]</scope>
    <source>
        <strain evidence="9 10">17J68-15</strain>
    </source>
</reference>
<dbReference type="InterPro" id="IPR046817">
    <property type="entry name" value="MmeI_N"/>
</dbReference>
<dbReference type="EMBL" id="SKFH01000036">
    <property type="protein sequence ID" value="TCZ67310.1"/>
    <property type="molecule type" value="Genomic_DNA"/>
</dbReference>
<keyword evidence="2 9" id="KW-0489">Methyltransferase</keyword>
<dbReference type="PANTHER" id="PTHR33841:SF1">
    <property type="entry name" value="DNA METHYLTRANSFERASE A"/>
    <property type="match status" value="1"/>
</dbReference>
<feature type="domain" description="MmeI-like helicase spacer" evidence="6">
    <location>
        <begin position="240"/>
        <end position="311"/>
    </location>
</feature>
<dbReference type="SUPFAM" id="SSF53335">
    <property type="entry name" value="S-adenosyl-L-methionine-dependent methyltransferases"/>
    <property type="match status" value="1"/>
</dbReference>
<dbReference type="Proteomes" id="UP000295164">
    <property type="component" value="Unassembled WGS sequence"/>
</dbReference>
<feature type="domain" description="MmeI-like N-terminal" evidence="5">
    <location>
        <begin position="11"/>
        <end position="233"/>
    </location>
</feature>
<proteinExistence type="predicted"/>
<gene>
    <name evidence="9" type="ORF">E0486_15815</name>
</gene>
<keyword evidence="10" id="KW-1185">Reference proteome</keyword>
<dbReference type="Pfam" id="PF20464">
    <property type="entry name" value="MmeI_N"/>
    <property type="match status" value="1"/>
</dbReference>
<evidence type="ECO:0000313" key="9">
    <source>
        <dbReference type="EMBL" id="TCZ67310.1"/>
    </source>
</evidence>
<evidence type="ECO:0000256" key="4">
    <source>
        <dbReference type="ARBA" id="ARBA00047942"/>
    </source>
</evidence>
<protein>
    <recommendedName>
        <fullName evidence="1">site-specific DNA-methyltransferase (adenine-specific)</fullName>
        <ecNumber evidence="1">2.1.1.72</ecNumber>
    </recommendedName>
</protein>
<comment type="caution">
    <text evidence="9">The sequence shown here is derived from an EMBL/GenBank/DDBJ whole genome shotgun (WGS) entry which is preliminary data.</text>
</comment>